<organism evidence="4 5">
    <name type="scientific">Actinomadura montaniterrae</name>
    <dbReference type="NCBI Taxonomy" id="1803903"/>
    <lineage>
        <taxon>Bacteria</taxon>
        <taxon>Bacillati</taxon>
        <taxon>Actinomycetota</taxon>
        <taxon>Actinomycetes</taxon>
        <taxon>Streptosporangiales</taxon>
        <taxon>Thermomonosporaceae</taxon>
        <taxon>Actinomadura</taxon>
    </lineage>
</organism>
<dbReference type="SMART" id="SM00822">
    <property type="entry name" value="PKS_KR"/>
    <property type="match status" value="1"/>
</dbReference>
<accession>A0A6L3W3A2</accession>
<dbReference type="PANTHER" id="PTHR42760:SF133">
    <property type="entry name" value="3-OXOACYL-[ACYL-CARRIER-PROTEIN] REDUCTASE"/>
    <property type="match status" value="1"/>
</dbReference>
<dbReference type="Proteomes" id="UP000483004">
    <property type="component" value="Unassembled WGS sequence"/>
</dbReference>
<name>A0A6L3W3A2_9ACTN</name>
<dbReference type="PRINTS" id="PR00081">
    <property type="entry name" value="GDHRDH"/>
</dbReference>
<dbReference type="PROSITE" id="PS00061">
    <property type="entry name" value="ADH_SHORT"/>
    <property type="match status" value="1"/>
</dbReference>
<dbReference type="Gene3D" id="3.40.50.720">
    <property type="entry name" value="NAD(P)-binding Rossmann-like Domain"/>
    <property type="match status" value="1"/>
</dbReference>
<dbReference type="EMBL" id="WBMR01000003">
    <property type="protein sequence ID" value="KAB2388747.1"/>
    <property type="molecule type" value="Genomic_DNA"/>
</dbReference>
<feature type="domain" description="Ketoreductase" evidence="3">
    <location>
        <begin position="10"/>
        <end position="192"/>
    </location>
</feature>
<evidence type="ECO:0000259" key="3">
    <source>
        <dbReference type="SMART" id="SM00822"/>
    </source>
</evidence>
<reference evidence="4 5" key="1">
    <citation type="submission" date="2019-09" db="EMBL/GenBank/DDBJ databases">
        <title>Actinomadura physcomitrii sp. nov., a novel actinomycete isolated from moss [Physcomitrium sphaericum (Ludw) Fuernr].</title>
        <authorList>
            <person name="Liu C."/>
            <person name="Zhuang X."/>
        </authorList>
    </citation>
    <scope>NUCLEOTIDE SEQUENCE [LARGE SCALE GENOMIC DNA]</scope>
    <source>
        <strain evidence="4 5">CYP1-1B</strain>
    </source>
</reference>
<dbReference type="FunFam" id="3.40.50.720:FF:000084">
    <property type="entry name" value="Short-chain dehydrogenase reductase"/>
    <property type="match status" value="1"/>
</dbReference>
<dbReference type="SUPFAM" id="SSF51735">
    <property type="entry name" value="NAD(P)-binding Rossmann-fold domains"/>
    <property type="match status" value="1"/>
</dbReference>
<evidence type="ECO:0000256" key="2">
    <source>
        <dbReference type="ARBA" id="ARBA00023002"/>
    </source>
</evidence>
<dbReference type="InterPro" id="IPR036291">
    <property type="entry name" value="NAD(P)-bd_dom_sf"/>
</dbReference>
<dbReference type="RefSeq" id="WP_151538094.1">
    <property type="nucleotide sequence ID" value="NZ_WBMR01000003.1"/>
</dbReference>
<protein>
    <submittedName>
        <fullName evidence="4">SDR family oxidoreductase</fullName>
    </submittedName>
</protein>
<gene>
    <name evidence="4" type="ORF">F9B16_02100</name>
</gene>
<dbReference type="PRINTS" id="PR00080">
    <property type="entry name" value="SDRFAMILY"/>
</dbReference>
<proteinExistence type="inferred from homology"/>
<dbReference type="PANTHER" id="PTHR42760">
    <property type="entry name" value="SHORT-CHAIN DEHYDROGENASES/REDUCTASES FAMILY MEMBER"/>
    <property type="match status" value="1"/>
</dbReference>
<evidence type="ECO:0000313" key="4">
    <source>
        <dbReference type="EMBL" id="KAB2388747.1"/>
    </source>
</evidence>
<dbReference type="GO" id="GO:0016616">
    <property type="term" value="F:oxidoreductase activity, acting on the CH-OH group of donors, NAD or NADP as acceptor"/>
    <property type="evidence" value="ECO:0007669"/>
    <property type="project" value="UniProtKB-ARBA"/>
</dbReference>
<dbReference type="Pfam" id="PF13561">
    <property type="entry name" value="adh_short_C2"/>
    <property type="match status" value="1"/>
</dbReference>
<dbReference type="CDD" id="cd05233">
    <property type="entry name" value="SDR_c"/>
    <property type="match status" value="1"/>
</dbReference>
<dbReference type="AlphaFoldDB" id="A0A6L3W3A2"/>
<evidence type="ECO:0000313" key="5">
    <source>
        <dbReference type="Proteomes" id="UP000483004"/>
    </source>
</evidence>
<comment type="caution">
    <text evidence="4">The sequence shown here is derived from an EMBL/GenBank/DDBJ whole genome shotgun (WGS) entry which is preliminary data.</text>
</comment>
<keyword evidence="5" id="KW-1185">Reference proteome</keyword>
<comment type="similarity">
    <text evidence="1">Belongs to the short-chain dehydrogenases/reductases (SDR) family.</text>
</comment>
<dbReference type="InterPro" id="IPR057326">
    <property type="entry name" value="KR_dom"/>
</dbReference>
<dbReference type="InterPro" id="IPR002347">
    <property type="entry name" value="SDR_fam"/>
</dbReference>
<evidence type="ECO:0000256" key="1">
    <source>
        <dbReference type="ARBA" id="ARBA00006484"/>
    </source>
</evidence>
<sequence>MTDLFSLTGRTALVTGGASGIGLAAARAMAAAGARVAITSRDPDRAAACAERIGPGAVGLGCDVSSEDRVRATVEQVADRIGGPDIVVTSAGTLARGSVADLGTEALHACMATNFFGTWYTVREASKRMTAAGYGRIVTIGSVLGVVGAPERAGYAASKGAVVQLTKSLALELAGTGVTANCLLPGPVLTEMNEASRDDPVALAMVRKEVPVGRWGETHELAAALLLLAGEHSGYLTGATLPVDGGYLAH</sequence>
<dbReference type="InterPro" id="IPR020904">
    <property type="entry name" value="Sc_DH/Rdtase_CS"/>
</dbReference>
<dbReference type="OrthoDB" id="4350228at2"/>
<keyword evidence="2" id="KW-0560">Oxidoreductase</keyword>